<dbReference type="KEGG" id="mbry:B1812_05845"/>
<gene>
    <name evidence="1" type="ORF">B1812_05845</name>
</gene>
<accession>A0A1W6MSY8</accession>
<dbReference type="EMBL" id="CP019948">
    <property type="protein sequence ID" value="ARN80672.1"/>
    <property type="molecule type" value="Genomic_DNA"/>
</dbReference>
<reference evidence="1 2" key="1">
    <citation type="submission" date="2017-02" db="EMBL/GenBank/DDBJ databases">
        <authorList>
            <person name="Peterson S.W."/>
        </authorList>
    </citation>
    <scope>NUCLEOTIDE SEQUENCE [LARGE SCALE GENOMIC DNA]</scope>
    <source>
        <strain evidence="1 2">S285</strain>
    </source>
</reference>
<dbReference type="STRING" id="655015.B1812_05845"/>
<evidence type="ECO:0000313" key="2">
    <source>
        <dbReference type="Proteomes" id="UP000193978"/>
    </source>
</evidence>
<keyword evidence="2" id="KW-1185">Reference proteome</keyword>
<name>A0A1W6MSY8_9HYPH</name>
<proteinExistence type="predicted"/>
<evidence type="ECO:0000313" key="1">
    <source>
        <dbReference type="EMBL" id="ARN80672.1"/>
    </source>
</evidence>
<organism evidence="1 2">
    <name type="scientific">Methylocystis bryophila</name>
    <dbReference type="NCBI Taxonomy" id="655015"/>
    <lineage>
        <taxon>Bacteria</taxon>
        <taxon>Pseudomonadati</taxon>
        <taxon>Pseudomonadota</taxon>
        <taxon>Alphaproteobacteria</taxon>
        <taxon>Hyphomicrobiales</taxon>
        <taxon>Methylocystaceae</taxon>
        <taxon>Methylocystis</taxon>
    </lineage>
</organism>
<dbReference type="Proteomes" id="UP000193978">
    <property type="component" value="Chromosome"/>
</dbReference>
<protein>
    <submittedName>
        <fullName evidence="1">Uncharacterized protein</fullName>
    </submittedName>
</protein>
<dbReference type="AlphaFoldDB" id="A0A1W6MSY8"/>
<sequence length="64" mass="6895">MARLQGSGLFAGSIFKIHSKPNWPENDSYDSSTDVLSNLPALLIGELLNLLIVGFDLGANHRAV</sequence>